<sequence length="60" mass="7231">MFSISRSPTEWGQEIGWTIQHLKEKCFLSVLYKLAMAGTVYYIWNVRNDTVFWKKFECHL</sequence>
<comment type="caution">
    <text evidence="1">The sequence shown here is derived from an EMBL/GenBank/DDBJ whole genome shotgun (WGS) entry which is preliminary data.</text>
</comment>
<protein>
    <submittedName>
        <fullName evidence="1">Uncharacterized protein</fullName>
    </submittedName>
</protein>
<dbReference type="Proteomes" id="UP001062846">
    <property type="component" value="Chromosome 3"/>
</dbReference>
<proteinExistence type="predicted"/>
<organism evidence="1 2">
    <name type="scientific">Rhododendron molle</name>
    <name type="common">Chinese azalea</name>
    <name type="synonym">Azalea mollis</name>
    <dbReference type="NCBI Taxonomy" id="49168"/>
    <lineage>
        <taxon>Eukaryota</taxon>
        <taxon>Viridiplantae</taxon>
        <taxon>Streptophyta</taxon>
        <taxon>Embryophyta</taxon>
        <taxon>Tracheophyta</taxon>
        <taxon>Spermatophyta</taxon>
        <taxon>Magnoliopsida</taxon>
        <taxon>eudicotyledons</taxon>
        <taxon>Gunneridae</taxon>
        <taxon>Pentapetalae</taxon>
        <taxon>asterids</taxon>
        <taxon>Ericales</taxon>
        <taxon>Ericaceae</taxon>
        <taxon>Ericoideae</taxon>
        <taxon>Rhodoreae</taxon>
        <taxon>Rhododendron</taxon>
    </lineage>
</organism>
<name>A0ACC0PCU2_RHOML</name>
<keyword evidence="2" id="KW-1185">Reference proteome</keyword>
<gene>
    <name evidence="1" type="ORF">RHMOL_Rhmol03G0075900</name>
</gene>
<evidence type="ECO:0000313" key="1">
    <source>
        <dbReference type="EMBL" id="KAI8562954.1"/>
    </source>
</evidence>
<accession>A0ACC0PCU2</accession>
<dbReference type="EMBL" id="CM046390">
    <property type="protein sequence ID" value="KAI8562954.1"/>
    <property type="molecule type" value="Genomic_DNA"/>
</dbReference>
<reference evidence="1" key="1">
    <citation type="submission" date="2022-02" db="EMBL/GenBank/DDBJ databases">
        <title>Plant Genome Project.</title>
        <authorList>
            <person name="Zhang R.-G."/>
        </authorList>
    </citation>
    <scope>NUCLEOTIDE SEQUENCE</scope>
    <source>
        <strain evidence="1">AT1</strain>
    </source>
</reference>
<evidence type="ECO:0000313" key="2">
    <source>
        <dbReference type="Proteomes" id="UP001062846"/>
    </source>
</evidence>